<reference evidence="1" key="1">
    <citation type="submission" date="2020-08" db="EMBL/GenBank/DDBJ databases">
        <title>Multicomponent nature underlies the extraordinary mechanical properties of spider dragline silk.</title>
        <authorList>
            <person name="Kono N."/>
            <person name="Nakamura H."/>
            <person name="Mori M."/>
            <person name="Yoshida Y."/>
            <person name="Ohtoshi R."/>
            <person name="Malay A.D."/>
            <person name="Moran D.A.P."/>
            <person name="Tomita M."/>
            <person name="Numata K."/>
            <person name="Arakawa K."/>
        </authorList>
    </citation>
    <scope>NUCLEOTIDE SEQUENCE</scope>
</reference>
<evidence type="ECO:0000313" key="1">
    <source>
        <dbReference type="EMBL" id="GFT47947.1"/>
    </source>
</evidence>
<gene>
    <name evidence="1" type="ORF">NPIL_10581</name>
</gene>
<keyword evidence="2" id="KW-1185">Reference proteome</keyword>
<protein>
    <submittedName>
        <fullName evidence="1">Uncharacterized protein</fullName>
    </submittedName>
</protein>
<dbReference type="AlphaFoldDB" id="A0A8X6P549"/>
<dbReference type="Proteomes" id="UP000887013">
    <property type="component" value="Unassembled WGS sequence"/>
</dbReference>
<sequence>MKHVSSERSTYYSILTSDFFRDDSYLNIYINFYLFSPEVPVYRFAQRFTNSVEVQELYDHLEFSTALNVSVD</sequence>
<name>A0A8X6P549_NEPPI</name>
<dbReference type="EMBL" id="BMAW01111437">
    <property type="protein sequence ID" value="GFT47947.1"/>
    <property type="molecule type" value="Genomic_DNA"/>
</dbReference>
<organism evidence="1 2">
    <name type="scientific">Nephila pilipes</name>
    <name type="common">Giant wood spider</name>
    <name type="synonym">Nephila maculata</name>
    <dbReference type="NCBI Taxonomy" id="299642"/>
    <lineage>
        <taxon>Eukaryota</taxon>
        <taxon>Metazoa</taxon>
        <taxon>Ecdysozoa</taxon>
        <taxon>Arthropoda</taxon>
        <taxon>Chelicerata</taxon>
        <taxon>Arachnida</taxon>
        <taxon>Araneae</taxon>
        <taxon>Araneomorphae</taxon>
        <taxon>Entelegynae</taxon>
        <taxon>Araneoidea</taxon>
        <taxon>Nephilidae</taxon>
        <taxon>Nephila</taxon>
    </lineage>
</organism>
<proteinExistence type="predicted"/>
<evidence type="ECO:0000313" key="2">
    <source>
        <dbReference type="Proteomes" id="UP000887013"/>
    </source>
</evidence>
<accession>A0A8X6P549</accession>
<comment type="caution">
    <text evidence="1">The sequence shown here is derived from an EMBL/GenBank/DDBJ whole genome shotgun (WGS) entry which is preliminary data.</text>
</comment>